<protein>
    <recommendedName>
        <fullName evidence="8">Metalloprotease</fullName>
    </recommendedName>
</protein>
<organism evidence="6 7">
    <name type="scientific">Kribbella jejuensis</name>
    <dbReference type="NCBI Taxonomy" id="236068"/>
    <lineage>
        <taxon>Bacteria</taxon>
        <taxon>Bacillati</taxon>
        <taxon>Actinomycetota</taxon>
        <taxon>Actinomycetes</taxon>
        <taxon>Propionibacteriales</taxon>
        <taxon>Kribbellaceae</taxon>
        <taxon>Kribbella</taxon>
    </lineage>
</organism>
<dbReference type="InterPro" id="IPR007343">
    <property type="entry name" value="Uncharacterised_pept_Zn_put"/>
</dbReference>
<name>A0A542DBB9_9ACTN</name>
<dbReference type="PANTHER" id="PTHR30168:SF0">
    <property type="entry name" value="INNER MEMBRANE PROTEIN"/>
    <property type="match status" value="1"/>
</dbReference>
<dbReference type="RefSeq" id="WP_141863047.1">
    <property type="nucleotide sequence ID" value="NZ_BAAAKA010000053.1"/>
</dbReference>
<reference evidence="6 7" key="1">
    <citation type="submission" date="2019-06" db="EMBL/GenBank/DDBJ databases">
        <title>Sequencing the genomes of 1000 actinobacteria strains.</title>
        <authorList>
            <person name="Klenk H.-P."/>
        </authorList>
    </citation>
    <scope>NUCLEOTIDE SEQUENCE [LARGE SCALE GENOMIC DNA]</scope>
    <source>
        <strain evidence="6 7">DSM 17305</strain>
    </source>
</reference>
<proteinExistence type="predicted"/>
<keyword evidence="2" id="KW-0812">Transmembrane</keyword>
<keyword evidence="7" id="KW-1185">Reference proteome</keyword>
<dbReference type="Pfam" id="PF04228">
    <property type="entry name" value="Zn_peptidase"/>
    <property type="match status" value="1"/>
</dbReference>
<dbReference type="PANTHER" id="PTHR30168">
    <property type="entry name" value="PUTATIVE MEMBRANE PROTEIN YPFJ"/>
    <property type="match status" value="1"/>
</dbReference>
<evidence type="ECO:0000256" key="2">
    <source>
        <dbReference type="ARBA" id="ARBA00022692"/>
    </source>
</evidence>
<comment type="caution">
    <text evidence="6">The sequence shown here is derived from an EMBL/GenBank/DDBJ whole genome shotgun (WGS) entry which is preliminary data.</text>
</comment>
<keyword evidence="4" id="KW-0472">Membrane</keyword>
<evidence type="ECO:0000256" key="3">
    <source>
        <dbReference type="ARBA" id="ARBA00022989"/>
    </source>
</evidence>
<gene>
    <name evidence="6" type="ORF">FB475_7368</name>
</gene>
<sequence length="291" mass="31494">MKRVIALCAAVALLAGCASKNSTTDADKAFASEVARARAGVSLTPETPGGDSTAPVSAPPMPKTLAANPLYRIGKLPSAGCAEPAYPATSLANVRAYFTQYLACLNKVWGPELRKAGFTFRPPKLVVVLGQSPSSPCDFEDGRDYYCGGTIYMDAATHIKFYKKDPGWARAWMALEIGHEYGHHVQVLTGILNAFYQRDKTLNGVDVQLEDSRRTELQASCLSAVYLGADRNDFPVTPDWEYHWDLATRDTIDDRHDHGSAANHGYWTYVGLHAANPAACDTYTAASSLVG</sequence>
<dbReference type="AlphaFoldDB" id="A0A542DBB9"/>
<evidence type="ECO:0000256" key="1">
    <source>
        <dbReference type="ARBA" id="ARBA00004167"/>
    </source>
</evidence>
<evidence type="ECO:0000313" key="6">
    <source>
        <dbReference type="EMBL" id="TQJ00371.1"/>
    </source>
</evidence>
<keyword evidence="3" id="KW-1133">Transmembrane helix</keyword>
<evidence type="ECO:0000256" key="5">
    <source>
        <dbReference type="SAM" id="SignalP"/>
    </source>
</evidence>
<accession>A0A542DBB9</accession>
<dbReference type="PROSITE" id="PS51257">
    <property type="entry name" value="PROKAR_LIPOPROTEIN"/>
    <property type="match status" value="1"/>
</dbReference>
<evidence type="ECO:0000256" key="4">
    <source>
        <dbReference type="ARBA" id="ARBA00023136"/>
    </source>
</evidence>
<comment type="subcellular location">
    <subcellularLocation>
        <location evidence="1">Membrane</location>
        <topology evidence="1">Single-pass membrane protein</topology>
    </subcellularLocation>
</comment>
<evidence type="ECO:0000313" key="7">
    <source>
        <dbReference type="Proteomes" id="UP000316298"/>
    </source>
</evidence>
<feature type="signal peptide" evidence="5">
    <location>
        <begin position="1"/>
        <end position="20"/>
    </location>
</feature>
<evidence type="ECO:0008006" key="8">
    <source>
        <dbReference type="Google" id="ProtNLM"/>
    </source>
</evidence>
<dbReference type="EMBL" id="VFMM01000004">
    <property type="protein sequence ID" value="TQJ00371.1"/>
    <property type="molecule type" value="Genomic_DNA"/>
</dbReference>
<dbReference type="Proteomes" id="UP000316298">
    <property type="component" value="Unassembled WGS sequence"/>
</dbReference>
<dbReference type="GO" id="GO:0016020">
    <property type="term" value="C:membrane"/>
    <property type="evidence" value="ECO:0007669"/>
    <property type="project" value="UniProtKB-SubCell"/>
</dbReference>
<dbReference type="OrthoDB" id="3508456at2"/>
<keyword evidence="5" id="KW-0732">Signal</keyword>
<feature type="chain" id="PRO_5039071892" description="Metalloprotease" evidence="5">
    <location>
        <begin position="21"/>
        <end position="291"/>
    </location>
</feature>